<dbReference type="PATRIC" id="fig|1423753.3.peg.1143"/>
<reference evidence="1 2" key="1">
    <citation type="journal article" date="2015" name="Genome Announc.">
        <title>Expanding the biotechnology potential of lactobacilli through comparative genomics of 213 strains and associated genera.</title>
        <authorList>
            <person name="Sun Z."/>
            <person name="Harris H.M."/>
            <person name="McCann A."/>
            <person name="Guo C."/>
            <person name="Argimon S."/>
            <person name="Zhang W."/>
            <person name="Yang X."/>
            <person name="Jeffery I.B."/>
            <person name="Cooney J.C."/>
            <person name="Kagawa T.F."/>
            <person name="Liu W."/>
            <person name="Song Y."/>
            <person name="Salvetti E."/>
            <person name="Wrobel A."/>
            <person name="Rasinkangas P."/>
            <person name="Parkhill J."/>
            <person name="Rea M.C."/>
            <person name="O'Sullivan O."/>
            <person name="Ritari J."/>
            <person name="Douillard F.P."/>
            <person name="Paul Ross R."/>
            <person name="Yang R."/>
            <person name="Briner A.E."/>
            <person name="Felis G.E."/>
            <person name="de Vos W.M."/>
            <person name="Barrangou R."/>
            <person name="Klaenhammer T.R."/>
            <person name="Caufield P.W."/>
            <person name="Cui Y."/>
            <person name="Zhang H."/>
            <person name="O'Toole P.W."/>
        </authorList>
    </citation>
    <scope>NUCLEOTIDE SEQUENCE [LARGE SCALE GENOMIC DNA]</scope>
    <source>
        <strain evidence="1 2">DSM 16381</strain>
    </source>
</reference>
<evidence type="ECO:0000313" key="1">
    <source>
        <dbReference type="EMBL" id="KRL93572.1"/>
    </source>
</evidence>
<gene>
    <name evidence="1" type="ORF">FD28_GL001099</name>
</gene>
<comment type="caution">
    <text evidence="1">The sequence shown here is derived from an EMBL/GenBank/DDBJ whole genome shotgun (WGS) entry which is preliminary data.</text>
</comment>
<sequence length="484" mass="53585">MLASNLGLSRDHRLAGWSILTILYHDSMTGGVPITLGYLAQKYNSEYLDTDEKPLKDDVLKRILEVLGDQAKLIEVSPRKVRVQMKSGRYHTQQSYVYKITSSGMEYLTVMQKVVDADNTVTANITRINEYCRLIKVLSAPELNAESTQLYNDFQNMVSAYNDVMKGMHKLDDDLGELANDLAFNHGGAAAAQLQAMLKDKAIPAFTQLLGQGPQLQALATSTTFSERVAHSQQGDDDLDTAHAVGDKAKMLLRFNKSLGYVHRQLNRLAASFDPSASAIDNSLDTVYLLFQTILNAIRLLSQEYDHVQSQSVDIKELTKKIDHLLTHYQTVAVPAAIPQHLPQDRVSDDSADFLAASTMGPVVYTATNQSQVKLTAADNPTVAVEASVASDNQSGLTEFKQLVMRDAVHGVVDHDLELTTIQARDELVRLYGATGYDYYSSFALFGRPLRLVKALTPGPITLHCADERYGVTLPSGFEFWFEE</sequence>
<proteinExistence type="predicted"/>
<organism evidence="1 2">
    <name type="scientific">Levilactobacillus hammesii DSM 16381</name>
    <dbReference type="NCBI Taxonomy" id="1423753"/>
    <lineage>
        <taxon>Bacteria</taxon>
        <taxon>Bacillati</taxon>
        <taxon>Bacillota</taxon>
        <taxon>Bacilli</taxon>
        <taxon>Lactobacillales</taxon>
        <taxon>Lactobacillaceae</taxon>
        <taxon>Levilactobacillus</taxon>
    </lineage>
</organism>
<keyword evidence="2" id="KW-1185">Reference proteome</keyword>
<name>A0A0R1UKZ0_9LACO</name>
<dbReference type="Proteomes" id="UP000051580">
    <property type="component" value="Unassembled WGS sequence"/>
</dbReference>
<accession>A0A0R1UKZ0</accession>
<evidence type="ECO:0000313" key="2">
    <source>
        <dbReference type="Proteomes" id="UP000051580"/>
    </source>
</evidence>
<protein>
    <submittedName>
        <fullName evidence="1">Uncharacterized protein</fullName>
    </submittedName>
</protein>
<dbReference type="AlphaFoldDB" id="A0A0R1UKZ0"/>
<dbReference type="EMBL" id="AZFS01000062">
    <property type="protein sequence ID" value="KRL93572.1"/>
    <property type="molecule type" value="Genomic_DNA"/>
</dbReference>